<gene>
    <name evidence="1" type="ORF">KFK09_029194</name>
</gene>
<proteinExistence type="predicted"/>
<comment type="caution">
    <text evidence="1">The sequence shown here is derived from an EMBL/GenBank/DDBJ whole genome shotgun (WGS) entry which is preliminary data.</text>
</comment>
<evidence type="ECO:0000313" key="2">
    <source>
        <dbReference type="Proteomes" id="UP000829196"/>
    </source>
</evidence>
<keyword evidence="2" id="KW-1185">Reference proteome</keyword>
<dbReference type="AlphaFoldDB" id="A0A8T3A5A0"/>
<accession>A0A8T3A5A0</accession>
<name>A0A8T3A5A0_DENNO</name>
<dbReference type="Proteomes" id="UP000829196">
    <property type="component" value="Unassembled WGS sequence"/>
</dbReference>
<evidence type="ECO:0000313" key="1">
    <source>
        <dbReference type="EMBL" id="KAI0489352.1"/>
    </source>
</evidence>
<organism evidence="1 2">
    <name type="scientific">Dendrobium nobile</name>
    <name type="common">Orchid</name>
    <dbReference type="NCBI Taxonomy" id="94219"/>
    <lineage>
        <taxon>Eukaryota</taxon>
        <taxon>Viridiplantae</taxon>
        <taxon>Streptophyta</taxon>
        <taxon>Embryophyta</taxon>
        <taxon>Tracheophyta</taxon>
        <taxon>Spermatophyta</taxon>
        <taxon>Magnoliopsida</taxon>
        <taxon>Liliopsida</taxon>
        <taxon>Asparagales</taxon>
        <taxon>Orchidaceae</taxon>
        <taxon>Epidendroideae</taxon>
        <taxon>Malaxideae</taxon>
        <taxon>Dendrobiinae</taxon>
        <taxon>Dendrobium</taxon>
    </lineage>
</organism>
<reference evidence="1" key="1">
    <citation type="journal article" date="2022" name="Front. Genet.">
        <title>Chromosome-Scale Assembly of the Dendrobium nobile Genome Provides Insights Into the Molecular Mechanism of the Biosynthesis of the Medicinal Active Ingredient of Dendrobium.</title>
        <authorList>
            <person name="Xu Q."/>
            <person name="Niu S.-C."/>
            <person name="Li K.-L."/>
            <person name="Zheng P.-J."/>
            <person name="Zhang X.-J."/>
            <person name="Jia Y."/>
            <person name="Liu Y."/>
            <person name="Niu Y.-X."/>
            <person name="Yu L.-H."/>
            <person name="Chen D.-F."/>
            <person name="Zhang G.-Q."/>
        </authorList>
    </citation>
    <scope>NUCLEOTIDE SEQUENCE</scope>
    <source>
        <tissue evidence="1">Leaf</tissue>
    </source>
</reference>
<protein>
    <submittedName>
        <fullName evidence="1">Uncharacterized protein</fullName>
    </submittedName>
</protein>
<dbReference type="EMBL" id="JAGYWB010000019">
    <property type="protein sequence ID" value="KAI0489352.1"/>
    <property type="molecule type" value="Genomic_DNA"/>
</dbReference>
<sequence length="228" mass="25384">MTAVETRFGRWLVGKGDDVFLTAALYVNVKLWEESLKDNGAEKNRRRVERGRRQKLNGIGTSLRGDGVENLTVSVPSITVAVPDAAFLRVQVDSTSRGWREGANEKEGTGTATGEQETVCEFRKAVSVYCFSSPFRLYRAPLSVNPVHLSFSWVEIFRFTLHMLEILINPNAPSFVFLLRLLRALSLSLYLTCEISTVFFSLFAPESGWGRSGACLAGNRPRFQGGII</sequence>